<dbReference type="CDD" id="cd01392">
    <property type="entry name" value="HTH_LacI"/>
    <property type="match status" value="1"/>
</dbReference>
<evidence type="ECO:0000313" key="6">
    <source>
        <dbReference type="Proteomes" id="UP001168620"/>
    </source>
</evidence>
<evidence type="ECO:0000256" key="2">
    <source>
        <dbReference type="ARBA" id="ARBA00023125"/>
    </source>
</evidence>
<protein>
    <submittedName>
        <fullName evidence="5">LacI family DNA-binding transcriptional regulator</fullName>
    </submittedName>
</protein>
<evidence type="ECO:0000256" key="3">
    <source>
        <dbReference type="ARBA" id="ARBA00023163"/>
    </source>
</evidence>
<dbReference type="InterPro" id="IPR010982">
    <property type="entry name" value="Lambda_DNA-bd_dom_sf"/>
</dbReference>
<dbReference type="SMART" id="SM00354">
    <property type="entry name" value="HTH_LACI"/>
    <property type="match status" value="1"/>
</dbReference>
<evidence type="ECO:0000259" key="4">
    <source>
        <dbReference type="PROSITE" id="PS50932"/>
    </source>
</evidence>
<keyword evidence="1" id="KW-0805">Transcription regulation</keyword>
<organism evidence="5 6">
    <name type="scientific">Nocardioides oceani</name>
    <dbReference type="NCBI Taxonomy" id="3058369"/>
    <lineage>
        <taxon>Bacteria</taxon>
        <taxon>Bacillati</taxon>
        <taxon>Actinomycetota</taxon>
        <taxon>Actinomycetes</taxon>
        <taxon>Propionibacteriales</taxon>
        <taxon>Nocardioidaceae</taxon>
        <taxon>Nocardioides</taxon>
    </lineage>
</organism>
<accession>A0ABT8F9V0</accession>
<reference evidence="5" key="1">
    <citation type="submission" date="2023-06" db="EMBL/GenBank/DDBJ databases">
        <title>Draft genome sequence of Nocardioides sp. SOB77.</title>
        <authorList>
            <person name="Zhang G."/>
        </authorList>
    </citation>
    <scope>NUCLEOTIDE SEQUENCE</scope>
    <source>
        <strain evidence="5">SOB77</strain>
    </source>
</reference>
<dbReference type="Pfam" id="PF13377">
    <property type="entry name" value="Peripla_BP_3"/>
    <property type="match status" value="1"/>
</dbReference>
<dbReference type="SUPFAM" id="SSF53822">
    <property type="entry name" value="Periplasmic binding protein-like I"/>
    <property type="match status" value="1"/>
</dbReference>
<keyword evidence="6" id="KW-1185">Reference proteome</keyword>
<dbReference type="PANTHER" id="PTHR30146:SF109">
    <property type="entry name" value="HTH-TYPE TRANSCRIPTIONAL REGULATOR GALS"/>
    <property type="match status" value="1"/>
</dbReference>
<dbReference type="EMBL" id="JAUHJQ010000001">
    <property type="protein sequence ID" value="MDN4171359.1"/>
    <property type="molecule type" value="Genomic_DNA"/>
</dbReference>
<dbReference type="Gene3D" id="1.10.260.40">
    <property type="entry name" value="lambda repressor-like DNA-binding domains"/>
    <property type="match status" value="1"/>
</dbReference>
<proteinExistence type="predicted"/>
<gene>
    <name evidence="5" type="ORF">QWY28_00220</name>
</gene>
<comment type="caution">
    <text evidence="5">The sequence shown here is derived from an EMBL/GenBank/DDBJ whole genome shotgun (WGS) entry which is preliminary data.</text>
</comment>
<evidence type="ECO:0000256" key="1">
    <source>
        <dbReference type="ARBA" id="ARBA00023015"/>
    </source>
</evidence>
<feature type="domain" description="HTH lacI-type" evidence="4">
    <location>
        <begin position="2"/>
        <end position="56"/>
    </location>
</feature>
<keyword evidence="3" id="KW-0804">Transcription</keyword>
<dbReference type="GO" id="GO:0003677">
    <property type="term" value="F:DNA binding"/>
    <property type="evidence" value="ECO:0007669"/>
    <property type="project" value="UniProtKB-KW"/>
</dbReference>
<dbReference type="PANTHER" id="PTHR30146">
    <property type="entry name" value="LACI-RELATED TRANSCRIPTIONAL REPRESSOR"/>
    <property type="match status" value="1"/>
</dbReference>
<dbReference type="PROSITE" id="PS00356">
    <property type="entry name" value="HTH_LACI_1"/>
    <property type="match status" value="1"/>
</dbReference>
<dbReference type="Gene3D" id="3.40.50.2300">
    <property type="match status" value="2"/>
</dbReference>
<dbReference type="InterPro" id="IPR046335">
    <property type="entry name" value="LacI/GalR-like_sensor"/>
</dbReference>
<dbReference type="InterPro" id="IPR028082">
    <property type="entry name" value="Peripla_BP_I"/>
</dbReference>
<dbReference type="RefSeq" id="WP_300950288.1">
    <property type="nucleotide sequence ID" value="NZ_JAUHJQ010000001.1"/>
</dbReference>
<name>A0ABT8F9V0_9ACTN</name>
<dbReference type="InterPro" id="IPR000843">
    <property type="entry name" value="HTH_LacI"/>
</dbReference>
<dbReference type="Proteomes" id="UP001168620">
    <property type="component" value="Unassembled WGS sequence"/>
</dbReference>
<keyword evidence="2 5" id="KW-0238">DNA-binding</keyword>
<evidence type="ECO:0000313" key="5">
    <source>
        <dbReference type="EMBL" id="MDN4171359.1"/>
    </source>
</evidence>
<dbReference type="Pfam" id="PF00356">
    <property type="entry name" value="LacI"/>
    <property type="match status" value="1"/>
</dbReference>
<sequence>MTSIDDLAREVGVSTATVSRALRGLPRVSEETRGRVVEAAVRLGYVPSASASGLATGRTRTVAVVVPFVTRWFFGTVVHGAEQVLRERGYDLLLYNLAGDPAARHRVFGTGLLTKRADAVLVLGLTPTAEEVRQLRRGGRPVGLVGATVEGWPSVRIDDHATARSAVEHLLSLGHRRIGYVGGLGAGPVDSAVPTARREGYRAALADAGVEADPALEVEGRFTMTGGLAAGRLLLAAQDPPTAVFAASDEMAIGVLRAARELGRAVPHDLSVIGIDDHEAAPFFDLSTVRQPVDEQGRTAARQVLARLGEAPADLPADLPEDVVLPTEVVLRATTAPRRR</sequence>
<dbReference type="SUPFAM" id="SSF47413">
    <property type="entry name" value="lambda repressor-like DNA-binding domains"/>
    <property type="match status" value="1"/>
</dbReference>
<dbReference type="PROSITE" id="PS50932">
    <property type="entry name" value="HTH_LACI_2"/>
    <property type="match status" value="1"/>
</dbReference>
<dbReference type="CDD" id="cd06267">
    <property type="entry name" value="PBP1_LacI_sugar_binding-like"/>
    <property type="match status" value="1"/>
</dbReference>